<protein>
    <recommendedName>
        <fullName evidence="4">Secreted protein</fullName>
    </recommendedName>
</protein>
<feature type="signal peptide" evidence="1">
    <location>
        <begin position="1"/>
        <end position="23"/>
    </location>
</feature>
<keyword evidence="1" id="KW-0732">Signal</keyword>
<evidence type="ECO:0000313" key="2">
    <source>
        <dbReference type="EMBL" id="KAG6379445.1"/>
    </source>
</evidence>
<dbReference type="OrthoDB" id="3041441at2759"/>
<dbReference type="AlphaFoldDB" id="A0A8I3AEH1"/>
<name>A0A8I3AEH1_9AGAM</name>
<reference evidence="2" key="1">
    <citation type="submission" date="2021-03" db="EMBL/GenBank/DDBJ databases">
        <title>Evolutionary innovations through gain and loss of genes in the ectomycorrhizal Boletales.</title>
        <authorList>
            <person name="Wu G."/>
            <person name="Miyauchi S."/>
            <person name="Morin E."/>
            <person name="Yang Z.-L."/>
            <person name="Xu J."/>
            <person name="Martin F.M."/>
        </authorList>
    </citation>
    <scope>NUCLEOTIDE SEQUENCE</scope>
    <source>
        <strain evidence="2">BR01</strain>
    </source>
</reference>
<keyword evidence="3" id="KW-1185">Reference proteome</keyword>
<accession>A0A8I3AEH1</accession>
<evidence type="ECO:0008006" key="4">
    <source>
        <dbReference type="Google" id="ProtNLM"/>
    </source>
</evidence>
<gene>
    <name evidence="2" type="ORF">JVT61DRAFT_11922</name>
</gene>
<organism evidence="2 3">
    <name type="scientific">Boletus reticuloceps</name>
    <dbReference type="NCBI Taxonomy" id="495285"/>
    <lineage>
        <taxon>Eukaryota</taxon>
        <taxon>Fungi</taxon>
        <taxon>Dikarya</taxon>
        <taxon>Basidiomycota</taxon>
        <taxon>Agaricomycotina</taxon>
        <taxon>Agaricomycetes</taxon>
        <taxon>Agaricomycetidae</taxon>
        <taxon>Boletales</taxon>
        <taxon>Boletineae</taxon>
        <taxon>Boletaceae</taxon>
        <taxon>Boletoideae</taxon>
        <taxon>Boletus</taxon>
    </lineage>
</organism>
<proteinExistence type="predicted"/>
<evidence type="ECO:0000256" key="1">
    <source>
        <dbReference type="SAM" id="SignalP"/>
    </source>
</evidence>
<dbReference type="EMBL" id="JAGFBS010000005">
    <property type="protein sequence ID" value="KAG6379445.1"/>
    <property type="molecule type" value="Genomic_DNA"/>
</dbReference>
<comment type="caution">
    <text evidence="2">The sequence shown here is derived from an EMBL/GenBank/DDBJ whole genome shotgun (WGS) entry which is preliminary data.</text>
</comment>
<dbReference type="Proteomes" id="UP000683000">
    <property type="component" value="Unassembled WGS sequence"/>
</dbReference>
<evidence type="ECO:0000313" key="3">
    <source>
        <dbReference type="Proteomes" id="UP000683000"/>
    </source>
</evidence>
<sequence>MRRCLLISEIFCVVLEFIRQYDGLPEDGECKEGRKLGTRTLASLARTCRAFSAPALDLLWMRLDSLHPLIKALPSRIWAKKTFPLCLSPRSMPWHSSIDSAQRLHCPRTISGSLPSSSPQPHGACLE</sequence>
<feature type="chain" id="PRO_5034253952" description="Secreted protein" evidence="1">
    <location>
        <begin position="24"/>
        <end position="127"/>
    </location>
</feature>